<dbReference type="OrthoDB" id="6717082at2"/>
<organism evidence="3 4">
    <name type="scientific">Pandoraea aquatica</name>
    <dbReference type="NCBI Taxonomy" id="2508290"/>
    <lineage>
        <taxon>Bacteria</taxon>
        <taxon>Pseudomonadati</taxon>
        <taxon>Pseudomonadota</taxon>
        <taxon>Betaproteobacteria</taxon>
        <taxon>Burkholderiales</taxon>
        <taxon>Burkholderiaceae</taxon>
        <taxon>Pandoraea</taxon>
    </lineage>
</organism>
<dbReference type="InterPro" id="IPR056090">
    <property type="entry name" value="DUF7673"/>
</dbReference>
<accession>A0A5E4Z8V7</accession>
<dbReference type="EMBL" id="CABPSN010000012">
    <property type="protein sequence ID" value="VVE56750.1"/>
    <property type="molecule type" value="Genomic_DNA"/>
</dbReference>
<evidence type="ECO:0000313" key="4">
    <source>
        <dbReference type="Proteomes" id="UP000366819"/>
    </source>
</evidence>
<evidence type="ECO:0000259" key="2">
    <source>
        <dbReference type="Pfam" id="PF24720"/>
    </source>
</evidence>
<evidence type="ECO:0000313" key="3">
    <source>
        <dbReference type="EMBL" id="VVE56750.1"/>
    </source>
</evidence>
<feature type="domain" description="DUF7673" evidence="2">
    <location>
        <begin position="40"/>
        <end position="123"/>
    </location>
</feature>
<feature type="region of interest" description="Disordered" evidence="1">
    <location>
        <begin position="1"/>
        <end position="31"/>
    </location>
</feature>
<keyword evidence="4" id="KW-1185">Reference proteome</keyword>
<dbReference type="RefSeq" id="WP_150578402.1">
    <property type="nucleotide sequence ID" value="NZ_CABPSN010000012.1"/>
</dbReference>
<reference evidence="3 4" key="1">
    <citation type="submission" date="2019-08" db="EMBL/GenBank/DDBJ databases">
        <authorList>
            <person name="Peeters C."/>
        </authorList>
    </citation>
    <scope>NUCLEOTIDE SEQUENCE [LARGE SCALE GENOMIC DNA]</scope>
    <source>
        <strain evidence="3 4">LMG 31011</strain>
    </source>
</reference>
<name>A0A5E4Z8V7_9BURK</name>
<sequence length="214" mass="24535">MASRLIEDSPEDQRRAQAEWEREIREASERRDTDYDAGLPALKRLFDIAHGNSGQCRKVAAFLLGLYNGQRFPFDMTDLRSVDQEIFEDMLLVLRMDSCPRAEVHTYFANGGRAFEQLANDWQLHTSAWEPTDKGMSRQRDGYMCFIEPTTTDGQLGWRWLIQSGGGLAWRGGNEITRVAEGQIYSASYGARYAKEAIDQWFERGGETPHRDEV</sequence>
<gene>
    <name evidence="3" type="ORF">PAQ31011_05138</name>
</gene>
<evidence type="ECO:0000256" key="1">
    <source>
        <dbReference type="SAM" id="MobiDB-lite"/>
    </source>
</evidence>
<proteinExistence type="predicted"/>
<dbReference type="Proteomes" id="UP000366819">
    <property type="component" value="Unassembled WGS sequence"/>
</dbReference>
<protein>
    <recommendedName>
        <fullName evidence="2">DUF7673 domain-containing protein</fullName>
    </recommendedName>
</protein>
<dbReference type="AlphaFoldDB" id="A0A5E4Z8V7"/>
<dbReference type="Pfam" id="PF24720">
    <property type="entry name" value="DUF7673"/>
    <property type="match status" value="1"/>
</dbReference>